<protein>
    <recommendedName>
        <fullName evidence="1">LUD domain-containing protein</fullName>
    </recommendedName>
</protein>
<feature type="domain" description="LUD" evidence="1">
    <location>
        <begin position="23"/>
        <end position="202"/>
    </location>
</feature>
<accession>A0ABP8D9V6</accession>
<keyword evidence="3" id="KW-1185">Reference proteome</keyword>
<evidence type="ECO:0000313" key="3">
    <source>
        <dbReference type="Proteomes" id="UP001500620"/>
    </source>
</evidence>
<dbReference type="RefSeq" id="WP_345128600.1">
    <property type="nucleotide sequence ID" value="NZ_BAABAT010000010.1"/>
</dbReference>
<dbReference type="Pfam" id="PF02589">
    <property type="entry name" value="LUD_dom"/>
    <property type="match status" value="1"/>
</dbReference>
<comment type="caution">
    <text evidence="2">The sequence shown here is derived from an EMBL/GenBank/DDBJ whole genome shotgun (WGS) entry which is preliminary data.</text>
</comment>
<evidence type="ECO:0000313" key="2">
    <source>
        <dbReference type="EMBL" id="GAA4250612.1"/>
    </source>
</evidence>
<reference evidence="3" key="1">
    <citation type="journal article" date="2019" name="Int. J. Syst. Evol. Microbiol.">
        <title>The Global Catalogue of Microorganisms (GCM) 10K type strain sequencing project: providing services to taxonomists for standard genome sequencing and annotation.</title>
        <authorList>
            <consortium name="The Broad Institute Genomics Platform"/>
            <consortium name="The Broad Institute Genome Sequencing Center for Infectious Disease"/>
            <person name="Wu L."/>
            <person name="Ma J."/>
        </authorList>
    </citation>
    <scope>NUCLEOTIDE SEQUENCE [LARGE SCALE GENOMIC DNA]</scope>
    <source>
        <strain evidence="3">JCM 17441</strain>
    </source>
</reference>
<sequence length="208" mass="22218">MTTIDVSERFTTLPDEATLSATVVALEEHGFSVEVVDDLDAARQAALRRIPHGSSVMTNTSVTLQETGIDDAINGGGPYESARNKMLALDFQTQGQEMKAIAGQSDYALGSVHAVTRDGSLVIASASGSQLAAYAWGAPNVIFVAGAQKLVATLEAARERVHQHSLVLEDARAQAVYGQHSYIGKVLELHQELPGRIHVILIRQVVGF</sequence>
<gene>
    <name evidence="2" type="ORF">GCM10022255_039940</name>
</gene>
<dbReference type="PANTHER" id="PTHR36179">
    <property type="entry name" value="LUD_DOM DOMAIN-CONTAINING PROTEIN"/>
    <property type="match status" value="1"/>
</dbReference>
<name>A0ABP8D9V6_9ACTN</name>
<proteinExistence type="predicted"/>
<evidence type="ECO:0000259" key="1">
    <source>
        <dbReference type="Pfam" id="PF02589"/>
    </source>
</evidence>
<dbReference type="InterPro" id="IPR003741">
    <property type="entry name" value="LUD_dom"/>
</dbReference>
<dbReference type="PANTHER" id="PTHR36179:SF2">
    <property type="entry name" value="LUD DOMAIN-CONTAINING PROTEIN"/>
    <property type="match status" value="1"/>
</dbReference>
<dbReference type="EMBL" id="BAABAT010000010">
    <property type="protein sequence ID" value="GAA4250612.1"/>
    <property type="molecule type" value="Genomic_DNA"/>
</dbReference>
<organism evidence="2 3">
    <name type="scientific">Dactylosporangium darangshiense</name>
    <dbReference type="NCBI Taxonomy" id="579108"/>
    <lineage>
        <taxon>Bacteria</taxon>
        <taxon>Bacillati</taxon>
        <taxon>Actinomycetota</taxon>
        <taxon>Actinomycetes</taxon>
        <taxon>Micromonosporales</taxon>
        <taxon>Micromonosporaceae</taxon>
        <taxon>Dactylosporangium</taxon>
    </lineage>
</organism>
<dbReference type="Proteomes" id="UP001500620">
    <property type="component" value="Unassembled WGS sequence"/>
</dbReference>